<dbReference type="AlphaFoldDB" id="A0A699Z4B0"/>
<evidence type="ECO:0000313" key="3">
    <source>
        <dbReference type="Proteomes" id="UP000485058"/>
    </source>
</evidence>
<evidence type="ECO:0000256" key="1">
    <source>
        <dbReference type="SAM" id="MobiDB-lite"/>
    </source>
</evidence>
<protein>
    <submittedName>
        <fullName evidence="2">Uncharacterized protein</fullName>
    </submittedName>
</protein>
<sequence length="361" mass="39298">MLRQVTSILQQHPCSSLEDVATDDCSDEFSRWMRTHERLGGAIRPPPFRWRPETLGPEGITCKVKDCSTWYHMCDTVWLYSTYFRPFHHAVLLIHLAQLGPGPTPSPVLSSNSSSPVEPPGSPYAVYEELLQQLLQLCSSSIAQFSARQVANLLWACATLSSNYRGGHPMCLQLFDLLLPASQRLMAASNAVELSCSLVCTGVSLLLRMLAAMQQGDVGPRELSTCCWALCELGVTPDASWQACFLAQVQSQLYRCSPRDAAQILVSCARWKVDMEAAVQKLLPSLRDKLLDGLVAELEAQGVCLPVTPEPVQPSLGLRIKSSRQHSSGGPGTLTVVEVQAGRRLPAPGTPSFSSPGSPPD</sequence>
<reference evidence="2 3" key="1">
    <citation type="submission" date="2020-02" db="EMBL/GenBank/DDBJ databases">
        <title>Draft genome sequence of Haematococcus lacustris strain NIES-144.</title>
        <authorList>
            <person name="Morimoto D."/>
            <person name="Nakagawa S."/>
            <person name="Yoshida T."/>
            <person name="Sawayama S."/>
        </authorList>
    </citation>
    <scope>NUCLEOTIDE SEQUENCE [LARGE SCALE GENOMIC DNA]</scope>
    <source>
        <strain evidence="2 3">NIES-144</strain>
    </source>
</reference>
<dbReference type="EMBL" id="BLLF01000687">
    <property type="protein sequence ID" value="GFH14116.1"/>
    <property type="molecule type" value="Genomic_DNA"/>
</dbReference>
<comment type="caution">
    <text evidence="2">The sequence shown here is derived from an EMBL/GenBank/DDBJ whole genome shotgun (WGS) entry which is preliminary data.</text>
</comment>
<name>A0A699Z4B0_HAELA</name>
<keyword evidence="3" id="KW-1185">Reference proteome</keyword>
<accession>A0A699Z4B0</accession>
<feature type="region of interest" description="Disordered" evidence="1">
    <location>
        <begin position="322"/>
        <end position="361"/>
    </location>
</feature>
<organism evidence="2 3">
    <name type="scientific">Haematococcus lacustris</name>
    <name type="common">Green alga</name>
    <name type="synonym">Haematococcus pluvialis</name>
    <dbReference type="NCBI Taxonomy" id="44745"/>
    <lineage>
        <taxon>Eukaryota</taxon>
        <taxon>Viridiplantae</taxon>
        <taxon>Chlorophyta</taxon>
        <taxon>core chlorophytes</taxon>
        <taxon>Chlorophyceae</taxon>
        <taxon>CS clade</taxon>
        <taxon>Chlamydomonadales</taxon>
        <taxon>Haematococcaceae</taxon>
        <taxon>Haematococcus</taxon>
    </lineage>
</organism>
<gene>
    <name evidence="2" type="ORF">HaLaN_10109</name>
</gene>
<evidence type="ECO:0000313" key="2">
    <source>
        <dbReference type="EMBL" id="GFH14116.1"/>
    </source>
</evidence>
<proteinExistence type="predicted"/>
<dbReference type="Proteomes" id="UP000485058">
    <property type="component" value="Unassembled WGS sequence"/>
</dbReference>
<feature type="compositionally biased region" description="Low complexity" evidence="1">
    <location>
        <begin position="346"/>
        <end position="361"/>
    </location>
</feature>